<feature type="transmembrane region" description="Helical" evidence="6">
    <location>
        <begin position="231"/>
        <end position="251"/>
    </location>
</feature>
<proteinExistence type="inferred from homology"/>
<feature type="transmembrane region" description="Helical" evidence="6">
    <location>
        <begin position="199"/>
        <end position="219"/>
    </location>
</feature>
<evidence type="ECO:0000256" key="1">
    <source>
        <dbReference type="ARBA" id="ARBA00004141"/>
    </source>
</evidence>
<dbReference type="OrthoDB" id="3213420at2"/>
<dbReference type="Proteomes" id="UP000251047">
    <property type="component" value="Unassembled WGS sequence"/>
</dbReference>
<feature type="transmembrane region" description="Helical" evidence="6">
    <location>
        <begin position="7"/>
        <end position="40"/>
    </location>
</feature>
<dbReference type="InterPro" id="IPR051598">
    <property type="entry name" value="TSUP/Inactive_protease-like"/>
</dbReference>
<organism evidence="7 8">
    <name type="scientific">Corynebacterium heidelbergense</name>
    <dbReference type="NCBI Taxonomy" id="2055947"/>
    <lineage>
        <taxon>Bacteria</taxon>
        <taxon>Bacillati</taxon>
        <taxon>Actinomycetota</taxon>
        <taxon>Actinomycetes</taxon>
        <taxon>Mycobacteriales</taxon>
        <taxon>Corynebacteriaceae</taxon>
        <taxon>Corynebacterium</taxon>
    </lineage>
</organism>
<dbReference type="GO" id="GO:0005886">
    <property type="term" value="C:plasma membrane"/>
    <property type="evidence" value="ECO:0007669"/>
    <property type="project" value="UniProtKB-SubCell"/>
</dbReference>
<keyword evidence="3 6" id="KW-0812">Transmembrane</keyword>
<dbReference type="EMBL" id="PHQP01000006">
    <property type="protein sequence ID" value="RAV34762.1"/>
    <property type="molecule type" value="Genomic_DNA"/>
</dbReference>
<accession>A0A364VDM2</accession>
<name>A0A364VDM2_9CORY</name>
<reference evidence="7 8" key="1">
    <citation type="journal article" date="2018" name="Syst. Appl. Microbiol.">
        <title>Corynebacterium heidelbergense sp. nov., isolated from the preen glands of Egyptian geese (Alopochen aegyptiacus).</title>
        <authorList>
            <person name="Braun M.S."/>
            <person name="Wang E."/>
            <person name="Zimmermann S."/>
            <person name="Wink M."/>
        </authorList>
    </citation>
    <scope>NUCLEOTIDE SEQUENCE [LARGE SCALE GENOMIC DNA]</scope>
    <source>
        <strain evidence="7 8">DSM 104638</strain>
    </source>
</reference>
<sequence>MTILHTLALGVLAVVIGLAVGILGGGGAILAVPVFTFVAGFPASQAVGASFVVVGASSLFGVLLRLRSGSIRWMVGLTMAAAGALGAQAGQWLGDFVSDRATLIIFALVMLLSAVSMLRGSRPSRSSRRPSIPLVLALGLGIGVLTGFTGAGGGFIIVPALVALAGLPFAAASATSLLVITINSASGLLGYLGEQSLPWATVGSVVAIALAGTFIGTWIASRVDGAKLKVVFGALTLVIGLGVLISQLVGAG</sequence>
<evidence type="ECO:0000256" key="3">
    <source>
        <dbReference type="ARBA" id="ARBA00022692"/>
    </source>
</evidence>
<comment type="similarity">
    <text evidence="2 6">Belongs to the 4-toluene sulfonate uptake permease (TSUP) (TC 2.A.102) family.</text>
</comment>
<evidence type="ECO:0000256" key="5">
    <source>
        <dbReference type="ARBA" id="ARBA00023136"/>
    </source>
</evidence>
<evidence type="ECO:0000256" key="4">
    <source>
        <dbReference type="ARBA" id="ARBA00022989"/>
    </source>
</evidence>
<evidence type="ECO:0000256" key="2">
    <source>
        <dbReference type="ARBA" id="ARBA00009142"/>
    </source>
</evidence>
<comment type="subcellular location">
    <subcellularLocation>
        <location evidence="6">Cell membrane</location>
        <topology evidence="6">Multi-pass membrane protein</topology>
    </subcellularLocation>
    <subcellularLocation>
        <location evidence="1">Membrane</location>
        <topology evidence="1">Multi-pass membrane protein</topology>
    </subcellularLocation>
</comment>
<protein>
    <recommendedName>
        <fullName evidence="6">Probable membrane transporter protein</fullName>
    </recommendedName>
</protein>
<dbReference type="RefSeq" id="WP_112768770.1">
    <property type="nucleotide sequence ID" value="NZ_CP063191.1"/>
</dbReference>
<comment type="caution">
    <text evidence="7">The sequence shown here is derived from an EMBL/GenBank/DDBJ whole genome shotgun (WGS) entry which is preliminary data.</text>
</comment>
<dbReference type="PANTHER" id="PTHR43701:SF2">
    <property type="entry name" value="MEMBRANE TRANSPORTER PROTEIN YJNA-RELATED"/>
    <property type="match status" value="1"/>
</dbReference>
<dbReference type="PANTHER" id="PTHR43701">
    <property type="entry name" value="MEMBRANE TRANSPORTER PROTEIN MJ0441-RELATED"/>
    <property type="match status" value="1"/>
</dbReference>
<keyword evidence="6" id="KW-1003">Cell membrane</keyword>
<feature type="transmembrane region" description="Helical" evidence="6">
    <location>
        <begin position="71"/>
        <end position="89"/>
    </location>
</feature>
<feature type="transmembrane region" description="Helical" evidence="6">
    <location>
        <begin position="46"/>
        <end position="64"/>
    </location>
</feature>
<keyword evidence="4 6" id="KW-1133">Transmembrane helix</keyword>
<keyword evidence="5 6" id="KW-0472">Membrane</keyword>
<feature type="transmembrane region" description="Helical" evidence="6">
    <location>
        <begin position="101"/>
        <end position="120"/>
    </location>
</feature>
<gene>
    <name evidence="7" type="ORF">CWC39_01570</name>
</gene>
<feature type="transmembrane region" description="Helical" evidence="6">
    <location>
        <begin position="132"/>
        <end position="157"/>
    </location>
</feature>
<evidence type="ECO:0000313" key="7">
    <source>
        <dbReference type="EMBL" id="RAV34762.1"/>
    </source>
</evidence>
<dbReference type="Pfam" id="PF01925">
    <property type="entry name" value="TauE"/>
    <property type="match status" value="1"/>
</dbReference>
<evidence type="ECO:0000313" key="8">
    <source>
        <dbReference type="Proteomes" id="UP000251047"/>
    </source>
</evidence>
<dbReference type="AlphaFoldDB" id="A0A364VDM2"/>
<evidence type="ECO:0000256" key="6">
    <source>
        <dbReference type="RuleBase" id="RU363041"/>
    </source>
</evidence>
<dbReference type="InterPro" id="IPR002781">
    <property type="entry name" value="TM_pro_TauE-like"/>
</dbReference>
<feature type="transmembrane region" description="Helical" evidence="6">
    <location>
        <begin position="169"/>
        <end position="192"/>
    </location>
</feature>